<proteinExistence type="predicted"/>
<dbReference type="RefSeq" id="WP_340363773.1">
    <property type="nucleotide sequence ID" value="NZ_JBBKZV010000005.1"/>
</dbReference>
<dbReference type="Proteomes" id="UP001363010">
    <property type="component" value="Unassembled WGS sequence"/>
</dbReference>
<protein>
    <submittedName>
        <fullName evidence="1">Uncharacterized protein</fullName>
    </submittedName>
</protein>
<dbReference type="EMBL" id="JBBKZV010000005">
    <property type="protein sequence ID" value="MEJ8822740.1"/>
    <property type="molecule type" value="Genomic_DNA"/>
</dbReference>
<comment type="caution">
    <text evidence="1">The sequence shown here is derived from an EMBL/GenBank/DDBJ whole genome shotgun (WGS) entry which is preliminary data.</text>
</comment>
<reference evidence="1 2" key="1">
    <citation type="submission" date="2024-03" db="EMBL/GenBank/DDBJ databases">
        <title>Novel species of the genus Variovorax.</title>
        <authorList>
            <person name="Liu Q."/>
            <person name="Xin Y.-H."/>
        </authorList>
    </citation>
    <scope>NUCLEOTIDE SEQUENCE [LARGE SCALE GENOMIC DNA]</scope>
    <source>
        <strain evidence="1 2">KACC 18501</strain>
    </source>
</reference>
<accession>A0ABU8VY49</accession>
<evidence type="ECO:0000313" key="1">
    <source>
        <dbReference type="EMBL" id="MEJ8822740.1"/>
    </source>
</evidence>
<name>A0ABU8VY49_9BURK</name>
<keyword evidence="2" id="KW-1185">Reference proteome</keyword>
<evidence type="ECO:0000313" key="2">
    <source>
        <dbReference type="Proteomes" id="UP001363010"/>
    </source>
</evidence>
<organism evidence="1 2">
    <name type="scientific">Variovorax humicola</name>
    <dbReference type="NCBI Taxonomy" id="1769758"/>
    <lineage>
        <taxon>Bacteria</taxon>
        <taxon>Pseudomonadati</taxon>
        <taxon>Pseudomonadota</taxon>
        <taxon>Betaproteobacteria</taxon>
        <taxon>Burkholderiales</taxon>
        <taxon>Comamonadaceae</taxon>
        <taxon>Variovorax</taxon>
    </lineage>
</organism>
<gene>
    <name evidence="1" type="ORF">WKW80_11965</name>
</gene>
<sequence length="111" mass="12761">MHPYVTQPFHYRGHDFMCAAYRVGDETFQPRVLYLRGNDSVQQVELPQDSDAYASSMEALRHAEQQAVRWVHDHTGDAQGRFQERMLGPAKDASLATHGVECEIVRRRGFK</sequence>